<dbReference type="GO" id="GO:0006302">
    <property type="term" value="P:double-strand break repair"/>
    <property type="evidence" value="ECO:0007669"/>
    <property type="project" value="TreeGrafter"/>
</dbReference>
<feature type="coiled-coil region" evidence="1">
    <location>
        <begin position="477"/>
        <end position="504"/>
    </location>
</feature>
<reference evidence="4" key="1">
    <citation type="submission" date="2018-06" db="EMBL/GenBank/DDBJ databases">
        <authorList>
            <person name="Cea G.-C."/>
            <person name="William W."/>
        </authorList>
    </citation>
    <scope>NUCLEOTIDE SEQUENCE [LARGE SCALE GENOMIC DNA]</scope>
    <source>
        <strain evidence="4">DB21MT-2</strain>
    </source>
</reference>
<gene>
    <name evidence="3" type="ORF">SHEWBE_1504</name>
</gene>
<protein>
    <recommendedName>
        <fullName evidence="2">Protein CR006 P-loop domain-containing protein</fullName>
    </recommendedName>
</protein>
<dbReference type="Proteomes" id="UP000250123">
    <property type="component" value="Chromosome SHEWBE"/>
</dbReference>
<dbReference type="Gene3D" id="3.40.50.300">
    <property type="entry name" value="P-loop containing nucleotide triphosphate hydrolases"/>
    <property type="match status" value="1"/>
</dbReference>
<dbReference type="KEGG" id="sbk:SHEWBE_1504"/>
<dbReference type="OrthoDB" id="9795565at2"/>
<dbReference type="InterPro" id="IPR027417">
    <property type="entry name" value="P-loop_NTPase"/>
</dbReference>
<dbReference type="InterPro" id="IPR026866">
    <property type="entry name" value="CR006_AAA"/>
</dbReference>
<dbReference type="RefSeq" id="WP_112351980.1">
    <property type="nucleotide sequence ID" value="NZ_LS483452.1"/>
</dbReference>
<evidence type="ECO:0000313" key="4">
    <source>
        <dbReference type="Proteomes" id="UP000250123"/>
    </source>
</evidence>
<accession>A0A330M358</accession>
<evidence type="ECO:0000256" key="1">
    <source>
        <dbReference type="SAM" id="Coils"/>
    </source>
</evidence>
<dbReference type="AlphaFoldDB" id="A0A330M358"/>
<dbReference type="PANTHER" id="PTHR32182">
    <property type="entry name" value="DNA REPLICATION AND REPAIR PROTEIN RECF"/>
    <property type="match status" value="1"/>
</dbReference>
<keyword evidence="1" id="KW-0175">Coiled coil</keyword>
<organism evidence="3 4">
    <name type="scientific">Shewanella benthica</name>
    <dbReference type="NCBI Taxonomy" id="43661"/>
    <lineage>
        <taxon>Bacteria</taxon>
        <taxon>Pseudomonadati</taxon>
        <taxon>Pseudomonadota</taxon>
        <taxon>Gammaproteobacteria</taxon>
        <taxon>Alteromonadales</taxon>
        <taxon>Shewanellaceae</taxon>
        <taxon>Shewanella</taxon>
    </lineage>
</organism>
<evidence type="ECO:0000313" key="3">
    <source>
        <dbReference type="EMBL" id="SQH75470.1"/>
    </source>
</evidence>
<dbReference type="GO" id="GO:0000731">
    <property type="term" value="P:DNA synthesis involved in DNA repair"/>
    <property type="evidence" value="ECO:0007669"/>
    <property type="project" value="TreeGrafter"/>
</dbReference>
<proteinExistence type="predicted"/>
<sequence length="793" mass="91401">MFKKIKTITDMAVFKSFDWDRTVREPNNRIAEFKSVNIIYGRNYSGKTTLSRVFRACETGIISNKYSNPSFSIGLDDGSEFKSDNIPFLDSKIRVFNEDFVRDNLSFIVNPDESISSFAILGDDNNRIEKEIELKELELGSNEENTGLNAVKKQETLNYFKAKGAVTNAANSLEAKIKDKANKKGTGIKHNKVFGEATYNAVKLNKDIQLVIQSSYVQFPESKIHETVTLLKEDTKPPISPANSLSLSLNYINLQIKIKETIERKISIANPIKELVENNILENWVRSGRAQHEDKRQTCGFCGSLLSPDLYKILDEHFNKESEELRNNLEILISSIDDEIKKTPTFLNIDNSSFYSTYRTKLDDIKEQFRINTLQYVVNLKSDRKILKKRLSDIFKPIEFVQKQDVSSRIEAVLLELQETIDLSNEFTKSLSSNKLKAKESLRLNEVYMFLQNIKYQDELKKIAGLKVIESDCGEKNIDAQRDVKKIEDEIKALKSELKDETKGADRVNEYLNDFFGHKEISLSSVESLDGYRFEVIRHGIKAHHLSEGECSLVAFCYFMAKLEDINTKGEKPIIYIDDPISSLDNNHIFFVFSLINSEIVDSGAFSQLFISTHNLDFLKYLKRLLPKDRYGNNLERRYFIIERNEQESNIRLMPNYLKSYVTEFNYLFHQVFKCANAPDIAASDEHDCYYNYANSARKFLEAFLYFKYPNANEKDNTKLARFFGGDVRSKILIERITNEYSHLAGVFERSITPVEIPEMKTSAQFILNKINEKDPEQYNALLESIGNPEVNF</sequence>
<feature type="domain" description="Protein CR006 P-loop" evidence="2">
    <location>
        <begin position="26"/>
        <end position="768"/>
    </location>
</feature>
<dbReference type="SUPFAM" id="SSF52540">
    <property type="entry name" value="P-loop containing nucleoside triphosphate hydrolases"/>
    <property type="match status" value="1"/>
</dbReference>
<dbReference type="EMBL" id="LS483452">
    <property type="protein sequence ID" value="SQH75470.1"/>
    <property type="molecule type" value="Genomic_DNA"/>
</dbReference>
<dbReference type="PANTHER" id="PTHR32182:SF22">
    <property type="entry name" value="ATP-DEPENDENT ENDONUCLEASE, OLD FAMILY-RELATED"/>
    <property type="match status" value="1"/>
</dbReference>
<evidence type="ECO:0000259" key="2">
    <source>
        <dbReference type="Pfam" id="PF13166"/>
    </source>
</evidence>
<name>A0A330M358_9GAMM</name>
<dbReference type="Pfam" id="PF13166">
    <property type="entry name" value="AAA_13"/>
    <property type="match status" value="1"/>
</dbReference>